<evidence type="ECO:0000256" key="2">
    <source>
        <dbReference type="ARBA" id="ARBA00022692"/>
    </source>
</evidence>
<reference evidence="8" key="1">
    <citation type="journal article" date="2020" name="Ecol. Evol.">
        <title>Genome structure and content of the rice root-knot nematode (Meloidogyne graminicola).</title>
        <authorList>
            <person name="Phan N.T."/>
            <person name="Danchin E.G.J."/>
            <person name="Klopp C."/>
            <person name="Perfus-Barbeoch L."/>
            <person name="Kozlowski D.K."/>
            <person name="Koutsovoulos G.D."/>
            <person name="Lopez-Roques C."/>
            <person name="Bouchez O."/>
            <person name="Zahm M."/>
            <person name="Besnard G."/>
            <person name="Bellafiore S."/>
        </authorList>
    </citation>
    <scope>NUCLEOTIDE SEQUENCE</scope>
    <source>
        <strain evidence="8">VN-18</strain>
    </source>
</reference>
<evidence type="ECO:0000256" key="4">
    <source>
        <dbReference type="ARBA" id="ARBA00023136"/>
    </source>
</evidence>
<keyword evidence="2 6" id="KW-0812">Transmembrane</keyword>
<evidence type="ECO:0000259" key="7">
    <source>
        <dbReference type="PROSITE" id="PS50262"/>
    </source>
</evidence>
<dbReference type="GO" id="GO:0004930">
    <property type="term" value="F:G protein-coupled receptor activity"/>
    <property type="evidence" value="ECO:0007669"/>
    <property type="project" value="InterPro"/>
</dbReference>
<feature type="transmembrane region" description="Helical" evidence="6">
    <location>
        <begin position="341"/>
        <end position="361"/>
    </location>
</feature>
<dbReference type="PANTHER" id="PTHR46641">
    <property type="entry name" value="FMRFAMIDE RECEPTOR-RELATED"/>
    <property type="match status" value="1"/>
</dbReference>
<feature type="transmembrane region" description="Helical" evidence="6">
    <location>
        <begin position="187"/>
        <end position="213"/>
    </location>
</feature>
<sequence>MIIFKKKLGGLFMKEFFLLIFKMFNILLSTNNNYINCNSQQPWRLMGKYLDLFILPIICIFGLLLNILCIYVFLKRKKINKKLIERKYSPSILILQQQQQQQLINNNNNNISSNINIYRNESFNLQQLLLLFKQKSNEGSHPLVPALIVLCLCDSLQLIFSIFVLYLPALHDYLEMDPLGIIAQLAYLATGGLAGGLLSANCASIWTICFISFQRYKAILNPLINISSSKTTKNFHLFLIPLCALIFNIPVWFEFKWAINIIKLNNGQKRIIIWHEPSTLAKNEQYNFLMYKVLYPLCVYLIPLILISFLNIRMLSSIRFASRSLISVGQIKRIEREKRSVKLLIAIVLLFFLCHTGGLIIRFVDLKYYGNEPCFIFAKDLVNFLFNINSFANPMLYFFFTKQFKDLRTTYKLNTGTNNILGRRIMGPHPHPHPPPPHPPAPPPYGFPSGPRFSRILKLINYF</sequence>
<dbReference type="PRINTS" id="PR00237">
    <property type="entry name" value="GPCRRHODOPSN"/>
</dbReference>
<feature type="transmembrane region" description="Helical" evidence="6">
    <location>
        <begin position="293"/>
        <end position="312"/>
    </location>
</feature>
<dbReference type="EMBL" id="JABEBT010000033">
    <property type="protein sequence ID" value="KAF7636181.1"/>
    <property type="molecule type" value="Genomic_DNA"/>
</dbReference>
<feature type="compositionally biased region" description="Pro residues" evidence="5">
    <location>
        <begin position="433"/>
        <end position="444"/>
    </location>
</feature>
<evidence type="ECO:0000256" key="5">
    <source>
        <dbReference type="SAM" id="MobiDB-lite"/>
    </source>
</evidence>
<dbReference type="SUPFAM" id="SSF81321">
    <property type="entry name" value="Family A G protein-coupled receptor-like"/>
    <property type="match status" value="1"/>
</dbReference>
<dbReference type="Pfam" id="PF00001">
    <property type="entry name" value="7tm_1"/>
    <property type="match status" value="1"/>
</dbReference>
<protein>
    <submittedName>
        <fullName evidence="8">G_PROTEIN_RECEP_F1_2 domain-containing protein</fullName>
    </submittedName>
</protein>
<evidence type="ECO:0000256" key="6">
    <source>
        <dbReference type="SAM" id="Phobius"/>
    </source>
</evidence>
<keyword evidence="4 6" id="KW-0472">Membrane</keyword>
<dbReference type="AlphaFoldDB" id="A0A8S9ZSQ5"/>
<dbReference type="GO" id="GO:0016020">
    <property type="term" value="C:membrane"/>
    <property type="evidence" value="ECO:0007669"/>
    <property type="project" value="UniProtKB-SubCell"/>
</dbReference>
<dbReference type="OrthoDB" id="9835842at2759"/>
<comment type="subcellular location">
    <subcellularLocation>
        <location evidence="1">Membrane</location>
    </subcellularLocation>
</comment>
<feature type="transmembrane region" description="Helical" evidence="6">
    <location>
        <begin position="49"/>
        <end position="74"/>
    </location>
</feature>
<feature type="domain" description="G-protein coupled receptors family 1 profile" evidence="7">
    <location>
        <begin position="123"/>
        <end position="397"/>
    </location>
</feature>
<dbReference type="PANTHER" id="PTHR46641:SF16">
    <property type="entry name" value="G-PROTEIN COUPLED RECEPTORS FAMILY 1 PROFILE DOMAIN-CONTAINING PROTEIN"/>
    <property type="match status" value="1"/>
</dbReference>
<feature type="transmembrane region" description="Helical" evidence="6">
    <location>
        <begin position="12"/>
        <end position="29"/>
    </location>
</feature>
<name>A0A8S9ZSQ5_9BILA</name>
<dbReference type="Gene3D" id="1.20.1070.10">
    <property type="entry name" value="Rhodopsin 7-helix transmembrane proteins"/>
    <property type="match status" value="1"/>
</dbReference>
<keyword evidence="3 6" id="KW-1133">Transmembrane helix</keyword>
<dbReference type="Proteomes" id="UP000605970">
    <property type="component" value="Unassembled WGS sequence"/>
</dbReference>
<dbReference type="InterPro" id="IPR000276">
    <property type="entry name" value="GPCR_Rhodpsn"/>
</dbReference>
<keyword evidence="9" id="KW-1185">Reference proteome</keyword>
<evidence type="ECO:0000313" key="8">
    <source>
        <dbReference type="EMBL" id="KAF7636181.1"/>
    </source>
</evidence>
<dbReference type="PROSITE" id="PS50262">
    <property type="entry name" value="G_PROTEIN_RECEP_F1_2"/>
    <property type="match status" value="1"/>
</dbReference>
<evidence type="ECO:0000256" key="1">
    <source>
        <dbReference type="ARBA" id="ARBA00004370"/>
    </source>
</evidence>
<comment type="caution">
    <text evidence="8">The sequence shown here is derived from an EMBL/GenBank/DDBJ whole genome shotgun (WGS) entry which is preliminary data.</text>
</comment>
<feature type="transmembrane region" description="Helical" evidence="6">
    <location>
        <begin position="234"/>
        <end position="253"/>
    </location>
</feature>
<proteinExistence type="predicted"/>
<feature type="transmembrane region" description="Helical" evidence="6">
    <location>
        <begin position="143"/>
        <end position="167"/>
    </location>
</feature>
<dbReference type="InterPro" id="IPR052954">
    <property type="entry name" value="GPCR-Ligand_Int"/>
</dbReference>
<dbReference type="InterPro" id="IPR017452">
    <property type="entry name" value="GPCR_Rhodpsn_7TM"/>
</dbReference>
<feature type="region of interest" description="Disordered" evidence="5">
    <location>
        <begin position="424"/>
        <end position="444"/>
    </location>
</feature>
<evidence type="ECO:0000313" key="9">
    <source>
        <dbReference type="Proteomes" id="UP000605970"/>
    </source>
</evidence>
<feature type="transmembrane region" description="Helical" evidence="6">
    <location>
        <begin position="381"/>
        <end position="400"/>
    </location>
</feature>
<organism evidence="8 9">
    <name type="scientific">Meloidogyne graminicola</name>
    <dbReference type="NCBI Taxonomy" id="189291"/>
    <lineage>
        <taxon>Eukaryota</taxon>
        <taxon>Metazoa</taxon>
        <taxon>Ecdysozoa</taxon>
        <taxon>Nematoda</taxon>
        <taxon>Chromadorea</taxon>
        <taxon>Rhabditida</taxon>
        <taxon>Tylenchina</taxon>
        <taxon>Tylenchomorpha</taxon>
        <taxon>Tylenchoidea</taxon>
        <taxon>Meloidogynidae</taxon>
        <taxon>Meloidogyninae</taxon>
        <taxon>Meloidogyne</taxon>
    </lineage>
</organism>
<gene>
    <name evidence="8" type="ORF">Mgra_00004439</name>
</gene>
<evidence type="ECO:0000256" key="3">
    <source>
        <dbReference type="ARBA" id="ARBA00022989"/>
    </source>
</evidence>
<accession>A0A8S9ZSQ5</accession>